<evidence type="ECO:0000256" key="1">
    <source>
        <dbReference type="ARBA" id="ARBA00023157"/>
    </source>
</evidence>
<reference evidence="4 5" key="1">
    <citation type="journal article" date="2013" name="Nature">
        <title>Insights into bilaterian evolution from three spiralian genomes.</title>
        <authorList>
            <person name="Simakov O."/>
            <person name="Marletaz F."/>
            <person name="Cho S.J."/>
            <person name="Edsinger-Gonzales E."/>
            <person name="Havlak P."/>
            <person name="Hellsten U."/>
            <person name="Kuo D.H."/>
            <person name="Larsson T."/>
            <person name="Lv J."/>
            <person name="Arendt D."/>
            <person name="Savage R."/>
            <person name="Osoegawa K."/>
            <person name="de Jong P."/>
            <person name="Grimwood J."/>
            <person name="Chapman J.A."/>
            <person name="Shapiro H."/>
            <person name="Aerts A."/>
            <person name="Otillar R.P."/>
            <person name="Terry A.Y."/>
            <person name="Boore J.L."/>
            <person name="Grigoriev I.V."/>
            <person name="Lindberg D.R."/>
            <person name="Seaver E.C."/>
            <person name="Weisblat D.A."/>
            <person name="Putnam N.H."/>
            <person name="Rokhsar D.S."/>
        </authorList>
    </citation>
    <scope>NUCLEOTIDE SEQUENCE [LARGE SCALE GENOMIC DNA]</scope>
</reference>
<dbReference type="PROSITE" id="PS50214">
    <property type="entry name" value="DISINTEGRIN_2"/>
    <property type="match status" value="1"/>
</dbReference>
<dbReference type="Pfam" id="PF00200">
    <property type="entry name" value="Disintegrin"/>
    <property type="match status" value="1"/>
</dbReference>
<dbReference type="PROSITE" id="PS00427">
    <property type="entry name" value="DISINTEGRIN_1"/>
    <property type="match status" value="1"/>
</dbReference>
<feature type="domain" description="Disintegrin" evidence="3">
    <location>
        <begin position="1"/>
        <end position="77"/>
    </location>
</feature>
<dbReference type="EMBL" id="KB203888">
    <property type="protein sequence ID" value="ESO82478.1"/>
    <property type="molecule type" value="Genomic_DNA"/>
</dbReference>
<dbReference type="InterPro" id="IPR018358">
    <property type="entry name" value="Disintegrin_CS"/>
</dbReference>
<sequence>EECDCGSEEECMKKDPCCDPTTCLLKSWAQCRSGQCCHNCTVLPSTVKCRDKKSDCDVPEYCDGIQGECPSNNYLQDGHPCNNDAGYCMGGICPSTQQQCQQIWGADSKGGEEQCFERFNPTGNFNGHCGKDKTTGTFAKCSAE</sequence>
<dbReference type="InterPro" id="IPR006586">
    <property type="entry name" value="ADAM_Cys-rich"/>
</dbReference>
<dbReference type="HOGENOM" id="CLU_1801291_0_0_1"/>
<name>V3YWR7_LOTGI</name>
<dbReference type="AlphaFoldDB" id="V3YWR7"/>
<feature type="non-terminal residue" evidence="4">
    <location>
        <position position="1"/>
    </location>
</feature>
<dbReference type="OMA" id="PCGINKS"/>
<dbReference type="Pfam" id="PF08516">
    <property type="entry name" value="ADAM_CR"/>
    <property type="match status" value="1"/>
</dbReference>
<evidence type="ECO:0000256" key="2">
    <source>
        <dbReference type="PROSITE-ProRule" id="PRU00068"/>
    </source>
</evidence>
<accession>V3YWR7</accession>
<protein>
    <recommendedName>
        <fullName evidence="3">Disintegrin domain-containing protein</fullName>
    </recommendedName>
</protein>
<evidence type="ECO:0000313" key="4">
    <source>
        <dbReference type="EMBL" id="ESO82478.1"/>
    </source>
</evidence>
<dbReference type="InterPro" id="IPR036436">
    <property type="entry name" value="Disintegrin_dom_sf"/>
</dbReference>
<dbReference type="KEGG" id="lgi:LOTGIDRAFT_134520"/>
<evidence type="ECO:0000313" key="5">
    <source>
        <dbReference type="Proteomes" id="UP000030746"/>
    </source>
</evidence>
<dbReference type="SUPFAM" id="SSF57552">
    <property type="entry name" value="Blood coagulation inhibitor (disintegrin)"/>
    <property type="match status" value="1"/>
</dbReference>
<dbReference type="GeneID" id="20233568"/>
<proteinExistence type="predicted"/>
<dbReference type="OrthoDB" id="5951731at2759"/>
<dbReference type="InterPro" id="IPR001762">
    <property type="entry name" value="Disintegrin_dom"/>
</dbReference>
<evidence type="ECO:0000259" key="3">
    <source>
        <dbReference type="PROSITE" id="PS50214"/>
    </source>
</evidence>
<dbReference type="Gene3D" id="4.10.70.10">
    <property type="entry name" value="Disintegrin domain"/>
    <property type="match status" value="1"/>
</dbReference>
<organism evidence="4 5">
    <name type="scientific">Lottia gigantea</name>
    <name type="common">Giant owl limpet</name>
    <dbReference type="NCBI Taxonomy" id="225164"/>
    <lineage>
        <taxon>Eukaryota</taxon>
        <taxon>Metazoa</taxon>
        <taxon>Spiralia</taxon>
        <taxon>Lophotrochozoa</taxon>
        <taxon>Mollusca</taxon>
        <taxon>Gastropoda</taxon>
        <taxon>Patellogastropoda</taxon>
        <taxon>Lottioidea</taxon>
        <taxon>Lottiidae</taxon>
        <taxon>Lottia</taxon>
    </lineage>
</organism>
<dbReference type="PANTHER" id="PTHR11905:SF159">
    <property type="entry name" value="ADAM METALLOPROTEASE"/>
    <property type="match status" value="1"/>
</dbReference>
<dbReference type="Proteomes" id="UP000030746">
    <property type="component" value="Unassembled WGS sequence"/>
</dbReference>
<keyword evidence="5" id="KW-1185">Reference proteome</keyword>
<dbReference type="SMART" id="SM00608">
    <property type="entry name" value="ACR"/>
    <property type="match status" value="1"/>
</dbReference>
<gene>
    <name evidence="4" type="ORF">LOTGIDRAFT_134520</name>
</gene>
<dbReference type="PANTHER" id="PTHR11905">
    <property type="entry name" value="ADAM A DISINTEGRIN AND METALLOPROTEASE DOMAIN"/>
    <property type="match status" value="1"/>
</dbReference>
<dbReference type="RefSeq" id="XP_009066831.1">
    <property type="nucleotide sequence ID" value="XM_009068583.1"/>
</dbReference>
<dbReference type="CTD" id="20233568"/>
<dbReference type="SMART" id="SM00050">
    <property type="entry name" value="DISIN"/>
    <property type="match status" value="1"/>
</dbReference>
<feature type="disulfide bond" evidence="2">
    <location>
        <begin position="49"/>
        <end position="69"/>
    </location>
</feature>
<keyword evidence="1 2" id="KW-1015">Disulfide bond</keyword>
<dbReference type="STRING" id="225164.V3YWR7"/>